<keyword evidence="1" id="KW-0472">Membrane</keyword>
<feature type="transmembrane region" description="Helical" evidence="1">
    <location>
        <begin position="107"/>
        <end position="127"/>
    </location>
</feature>
<feature type="transmembrane region" description="Helical" evidence="1">
    <location>
        <begin position="26"/>
        <end position="46"/>
    </location>
</feature>
<protein>
    <submittedName>
        <fullName evidence="2">Uncharacterized protein</fullName>
    </submittedName>
</protein>
<name>A0A5M6CZ88_9BACT</name>
<dbReference type="RefSeq" id="WP_150079729.1">
    <property type="nucleotide sequence ID" value="NZ_VWOX01000028.1"/>
</dbReference>
<comment type="caution">
    <text evidence="2">The sequence shown here is derived from an EMBL/GenBank/DDBJ whole genome shotgun (WGS) entry which is preliminary data.</text>
</comment>
<evidence type="ECO:0000313" key="3">
    <source>
        <dbReference type="Proteomes" id="UP000324479"/>
    </source>
</evidence>
<sequence length="154" mass="16125">MNPYNAPTPRASNVRIDEPKNPAKPLLILVGGLYAATSPVAILSGLQAGLHLVAAGIAMLVLGGATILLALRNFNALFRNATIVWGCCLVAFFAWASFSAYDAGEVVGAVFFGIVLLVVTPIPILAIRQPACRHANSSRAITNGEPSDARESLN</sequence>
<keyword evidence="1" id="KW-0812">Transmembrane</keyword>
<proteinExistence type="predicted"/>
<evidence type="ECO:0000313" key="2">
    <source>
        <dbReference type="EMBL" id="KAA5538629.1"/>
    </source>
</evidence>
<feature type="transmembrane region" description="Helical" evidence="1">
    <location>
        <begin position="83"/>
        <end position="101"/>
    </location>
</feature>
<dbReference type="EMBL" id="VWOX01000028">
    <property type="protein sequence ID" value="KAA5538629.1"/>
    <property type="molecule type" value="Genomic_DNA"/>
</dbReference>
<gene>
    <name evidence="2" type="ORF">FYK55_26825</name>
</gene>
<feature type="transmembrane region" description="Helical" evidence="1">
    <location>
        <begin position="52"/>
        <end position="71"/>
    </location>
</feature>
<organism evidence="2 3">
    <name type="scientific">Roseiconus nitratireducens</name>
    <dbReference type="NCBI Taxonomy" id="2605748"/>
    <lineage>
        <taxon>Bacteria</taxon>
        <taxon>Pseudomonadati</taxon>
        <taxon>Planctomycetota</taxon>
        <taxon>Planctomycetia</taxon>
        <taxon>Pirellulales</taxon>
        <taxon>Pirellulaceae</taxon>
        <taxon>Roseiconus</taxon>
    </lineage>
</organism>
<evidence type="ECO:0000256" key="1">
    <source>
        <dbReference type="SAM" id="Phobius"/>
    </source>
</evidence>
<dbReference type="Proteomes" id="UP000324479">
    <property type="component" value="Unassembled WGS sequence"/>
</dbReference>
<accession>A0A5M6CZ88</accession>
<keyword evidence="3" id="KW-1185">Reference proteome</keyword>
<reference evidence="2 3" key="1">
    <citation type="submission" date="2019-08" db="EMBL/GenBank/DDBJ databases">
        <authorList>
            <person name="Dhanesh K."/>
            <person name="Kumar G."/>
            <person name="Sasikala C."/>
            <person name="Venkata Ramana C."/>
        </authorList>
    </citation>
    <scope>NUCLEOTIDE SEQUENCE [LARGE SCALE GENOMIC DNA]</scope>
    <source>
        <strain evidence="2 3">JC645</strain>
    </source>
</reference>
<keyword evidence="1" id="KW-1133">Transmembrane helix</keyword>
<dbReference type="AlphaFoldDB" id="A0A5M6CZ88"/>